<dbReference type="SUPFAM" id="SSF52096">
    <property type="entry name" value="ClpP/crotonase"/>
    <property type="match status" value="1"/>
</dbReference>
<sequence>MSNTEDHQSVFMLYPVNTCQNSLAKLGRSLGPTKRFIKKPLVAAISGYAVAGGLELALLCDLRVVEETAIMGVFNRHFG</sequence>
<protein>
    <submittedName>
        <fullName evidence="3">(California timema) hypothetical protein</fullName>
    </submittedName>
</protein>
<proteinExistence type="inferred from homology"/>
<evidence type="ECO:0000256" key="1">
    <source>
        <dbReference type="ARBA" id="ARBA00005254"/>
    </source>
</evidence>
<dbReference type="Pfam" id="PF00378">
    <property type="entry name" value="ECH_1"/>
    <property type="match status" value="1"/>
</dbReference>
<dbReference type="PANTHER" id="PTHR43802">
    <property type="entry name" value="ENOYL-COA HYDRATASE"/>
    <property type="match status" value="1"/>
</dbReference>
<evidence type="ECO:0000313" key="3">
    <source>
        <dbReference type="EMBL" id="CAD7578525.1"/>
    </source>
</evidence>
<dbReference type="PANTHER" id="PTHR43802:SF1">
    <property type="entry name" value="IP11341P-RELATED"/>
    <property type="match status" value="1"/>
</dbReference>
<reference evidence="3" key="1">
    <citation type="submission" date="2020-11" db="EMBL/GenBank/DDBJ databases">
        <authorList>
            <person name="Tran Van P."/>
        </authorList>
    </citation>
    <scope>NUCLEOTIDE SEQUENCE</scope>
</reference>
<dbReference type="GO" id="GO:0003824">
    <property type="term" value="F:catalytic activity"/>
    <property type="evidence" value="ECO:0007669"/>
    <property type="project" value="InterPro"/>
</dbReference>
<comment type="similarity">
    <text evidence="1 2">Belongs to the enoyl-CoA hydratase/isomerase family.</text>
</comment>
<organism evidence="3">
    <name type="scientific">Timema californicum</name>
    <name type="common">California timema</name>
    <name type="synonym">Walking stick</name>
    <dbReference type="NCBI Taxonomy" id="61474"/>
    <lineage>
        <taxon>Eukaryota</taxon>
        <taxon>Metazoa</taxon>
        <taxon>Ecdysozoa</taxon>
        <taxon>Arthropoda</taxon>
        <taxon>Hexapoda</taxon>
        <taxon>Insecta</taxon>
        <taxon>Pterygota</taxon>
        <taxon>Neoptera</taxon>
        <taxon>Polyneoptera</taxon>
        <taxon>Phasmatodea</taxon>
        <taxon>Timematodea</taxon>
        <taxon>Timematoidea</taxon>
        <taxon>Timematidae</taxon>
        <taxon>Timema</taxon>
    </lineage>
</organism>
<dbReference type="InterPro" id="IPR018376">
    <property type="entry name" value="Enoyl-CoA_hyd/isom_CS"/>
</dbReference>
<dbReference type="AlphaFoldDB" id="A0A7R9JGG9"/>
<dbReference type="Gene3D" id="3.90.226.10">
    <property type="entry name" value="2-enoyl-CoA Hydratase, Chain A, domain 1"/>
    <property type="match status" value="1"/>
</dbReference>
<evidence type="ECO:0000256" key="2">
    <source>
        <dbReference type="RuleBase" id="RU003707"/>
    </source>
</evidence>
<accession>A0A7R9JGG9</accession>
<name>A0A7R9JGG9_TIMCA</name>
<gene>
    <name evidence="3" type="ORF">TCMB3V08_LOCUS11065</name>
</gene>
<dbReference type="EMBL" id="OE187879">
    <property type="protein sequence ID" value="CAD7578525.1"/>
    <property type="molecule type" value="Genomic_DNA"/>
</dbReference>
<dbReference type="PROSITE" id="PS00166">
    <property type="entry name" value="ENOYL_COA_HYDRATASE"/>
    <property type="match status" value="1"/>
</dbReference>
<dbReference type="InterPro" id="IPR029045">
    <property type="entry name" value="ClpP/crotonase-like_dom_sf"/>
</dbReference>
<dbReference type="InterPro" id="IPR001753">
    <property type="entry name" value="Enoyl-CoA_hydra/iso"/>
</dbReference>